<evidence type="ECO:0000313" key="1">
    <source>
        <dbReference type="EMBL" id="KAG0519497.1"/>
    </source>
</evidence>
<dbReference type="AlphaFoldDB" id="A0A921QCX8"/>
<name>A0A921QCX8_SORBI</name>
<protein>
    <submittedName>
        <fullName evidence="1">Uncharacterized protein</fullName>
    </submittedName>
</protein>
<organism evidence="1 2">
    <name type="scientific">Sorghum bicolor</name>
    <name type="common">Sorghum</name>
    <name type="synonym">Sorghum vulgare</name>
    <dbReference type="NCBI Taxonomy" id="4558"/>
    <lineage>
        <taxon>Eukaryota</taxon>
        <taxon>Viridiplantae</taxon>
        <taxon>Streptophyta</taxon>
        <taxon>Embryophyta</taxon>
        <taxon>Tracheophyta</taxon>
        <taxon>Spermatophyta</taxon>
        <taxon>Magnoliopsida</taxon>
        <taxon>Liliopsida</taxon>
        <taxon>Poales</taxon>
        <taxon>Poaceae</taxon>
        <taxon>PACMAD clade</taxon>
        <taxon>Panicoideae</taxon>
        <taxon>Andropogonodae</taxon>
        <taxon>Andropogoneae</taxon>
        <taxon>Sorghinae</taxon>
        <taxon>Sorghum</taxon>
    </lineage>
</organism>
<accession>A0A921QCX8</accession>
<reference evidence="1" key="1">
    <citation type="journal article" date="2019" name="BMC Genomics">
        <title>A new reference genome for Sorghum bicolor reveals high levels of sequence similarity between sweet and grain genotypes: implications for the genetics of sugar metabolism.</title>
        <authorList>
            <person name="Cooper E.A."/>
            <person name="Brenton Z.W."/>
            <person name="Flinn B.S."/>
            <person name="Jenkins J."/>
            <person name="Shu S."/>
            <person name="Flowers D."/>
            <person name="Luo F."/>
            <person name="Wang Y."/>
            <person name="Xia P."/>
            <person name="Barry K."/>
            <person name="Daum C."/>
            <person name="Lipzen A."/>
            <person name="Yoshinaga Y."/>
            <person name="Schmutz J."/>
            <person name="Saski C."/>
            <person name="Vermerris W."/>
            <person name="Kresovich S."/>
        </authorList>
    </citation>
    <scope>NUCLEOTIDE SEQUENCE</scope>
</reference>
<dbReference type="EMBL" id="CM027688">
    <property type="protein sequence ID" value="KAG0519497.1"/>
    <property type="molecule type" value="Genomic_DNA"/>
</dbReference>
<reference evidence="1" key="2">
    <citation type="submission" date="2020-10" db="EMBL/GenBank/DDBJ databases">
        <authorList>
            <person name="Cooper E.A."/>
            <person name="Brenton Z.W."/>
            <person name="Flinn B.S."/>
            <person name="Jenkins J."/>
            <person name="Shu S."/>
            <person name="Flowers D."/>
            <person name="Luo F."/>
            <person name="Wang Y."/>
            <person name="Xia P."/>
            <person name="Barry K."/>
            <person name="Daum C."/>
            <person name="Lipzen A."/>
            <person name="Yoshinaga Y."/>
            <person name="Schmutz J."/>
            <person name="Saski C."/>
            <person name="Vermerris W."/>
            <person name="Kresovich S."/>
        </authorList>
    </citation>
    <scope>NUCLEOTIDE SEQUENCE</scope>
</reference>
<dbReference type="Proteomes" id="UP000807115">
    <property type="component" value="Chromosome 9"/>
</dbReference>
<evidence type="ECO:0000313" key="2">
    <source>
        <dbReference type="Proteomes" id="UP000807115"/>
    </source>
</evidence>
<sequence>MIAVPLECMGYVRMNEHVCVLSGSGRCLVLHRQMWCVQAPHGWALPLVVVLDQSLEWTGLVRALAEMLKLALLPTAQRRACMFAQYYRHNRQSISNHTNIQQGSVALLSDDGYWLPL</sequence>
<gene>
    <name evidence="1" type="ORF">BDA96_09G269600</name>
</gene>
<proteinExistence type="predicted"/>
<comment type="caution">
    <text evidence="1">The sequence shown here is derived from an EMBL/GenBank/DDBJ whole genome shotgun (WGS) entry which is preliminary data.</text>
</comment>